<keyword evidence="8" id="KW-0694">RNA-binding</keyword>
<dbReference type="PANTHER" id="PTHR47958">
    <property type="entry name" value="ATP-DEPENDENT RNA HELICASE DBP3"/>
    <property type="match status" value="1"/>
</dbReference>
<evidence type="ECO:0000313" key="17">
    <source>
        <dbReference type="Proteomes" id="UP000008281"/>
    </source>
</evidence>
<evidence type="ECO:0000259" key="13">
    <source>
        <dbReference type="PROSITE" id="PS51192"/>
    </source>
</evidence>
<keyword evidence="7 12" id="KW-0067">ATP-binding</keyword>
<dbReference type="InterPro" id="IPR011545">
    <property type="entry name" value="DEAD/DEAH_box_helicase_dom"/>
</dbReference>
<dbReference type="InterPro" id="IPR000629">
    <property type="entry name" value="RNA-helicase_DEAD-box_CS"/>
</dbReference>
<keyword evidence="3 12" id="KW-0547">Nucleotide-binding</keyword>
<evidence type="ECO:0000256" key="1">
    <source>
        <dbReference type="ARBA" id="ARBA00004123"/>
    </source>
</evidence>
<evidence type="ECO:0000256" key="4">
    <source>
        <dbReference type="ARBA" id="ARBA00022801"/>
    </source>
</evidence>
<evidence type="ECO:0000256" key="8">
    <source>
        <dbReference type="ARBA" id="ARBA00022884"/>
    </source>
</evidence>
<dbReference type="eggNOG" id="KOG0328">
    <property type="taxonomic scope" value="Eukaryota"/>
</dbReference>
<dbReference type="AlphaFoldDB" id="E3MFF7"/>
<evidence type="ECO:0000256" key="3">
    <source>
        <dbReference type="ARBA" id="ARBA00022741"/>
    </source>
</evidence>
<dbReference type="PROSITE" id="PS51192">
    <property type="entry name" value="HELICASE_ATP_BIND_1"/>
    <property type="match status" value="1"/>
</dbReference>
<evidence type="ECO:0000259" key="14">
    <source>
        <dbReference type="PROSITE" id="PS51194"/>
    </source>
</evidence>
<dbReference type="GO" id="GO:0005634">
    <property type="term" value="C:nucleus"/>
    <property type="evidence" value="ECO:0007669"/>
    <property type="project" value="UniProtKB-SubCell"/>
</dbReference>
<organism evidence="17">
    <name type="scientific">Caenorhabditis remanei</name>
    <name type="common">Caenorhabditis vulgaris</name>
    <dbReference type="NCBI Taxonomy" id="31234"/>
    <lineage>
        <taxon>Eukaryota</taxon>
        <taxon>Metazoa</taxon>
        <taxon>Ecdysozoa</taxon>
        <taxon>Nematoda</taxon>
        <taxon>Chromadorea</taxon>
        <taxon>Rhabditida</taxon>
        <taxon>Rhabditina</taxon>
        <taxon>Rhabditomorpha</taxon>
        <taxon>Rhabditoidea</taxon>
        <taxon>Rhabditidae</taxon>
        <taxon>Peloderinae</taxon>
        <taxon>Caenorhabditis</taxon>
    </lineage>
</organism>
<dbReference type="GO" id="GO:0003724">
    <property type="term" value="F:RNA helicase activity"/>
    <property type="evidence" value="ECO:0007669"/>
    <property type="project" value="UniProtKB-EC"/>
</dbReference>
<dbReference type="GO" id="GO:0016787">
    <property type="term" value="F:hydrolase activity"/>
    <property type="evidence" value="ECO:0007669"/>
    <property type="project" value="UniProtKB-KW"/>
</dbReference>
<evidence type="ECO:0000256" key="11">
    <source>
        <dbReference type="PROSITE-ProRule" id="PRU00552"/>
    </source>
</evidence>
<dbReference type="Pfam" id="PF00271">
    <property type="entry name" value="Helicase_C"/>
    <property type="match status" value="1"/>
</dbReference>
<dbReference type="CDD" id="cd18045">
    <property type="entry name" value="DEADc_EIF4AIII_DDX48"/>
    <property type="match status" value="1"/>
</dbReference>
<feature type="short sequence motif" description="Q motif" evidence="11">
    <location>
        <begin position="26"/>
        <end position="54"/>
    </location>
</feature>
<dbReference type="HOGENOM" id="CLU_003041_1_0_1"/>
<dbReference type="FunFam" id="3.40.50.300:FF:000031">
    <property type="entry name" value="Eukaryotic initiation factor 4A-III"/>
    <property type="match status" value="1"/>
</dbReference>
<evidence type="ECO:0000256" key="7">
    <source>
        <dbReference type="ARBA" id="ARBA00022840"/>
    </source>
</evidence>
<dbReference type="InterPro" id="IPR001650">
    <property type="entry name" value="Helicase_C-like"/>
</dbReference>
<dbReference type="GO" id="GO:0051028">
    <property type="term" value="P:mRNA transport"/>
    <property type="evidence" value="ECO:0007669"/>
    <property type="project" value="UniProtKB-KW"/>
</dbReference>
<dbReference type="CDD" id="cd18787">
    <property type="entry name" value="SF2_C_DEAD"/>
    <property type="match status" value="1"/>
</dbReference>
<dbReference type="SUPFAM" id="SSF52540">
    <property type="entry name" value="P-loop containing nucleoside triphosphate hydrolases"/>
    <property type="match status" value="1"/>
</dbReference>
<reference evidence="16" key="1">
    <citation type="submission" date="2007-07" db="EMBL/GenBank/DDBJ databases">
        <title>PCAP assembly of the Caenorhabditis remanei genome.</title>
        <authorList>
            <consortium name="The Caenorhabditis remanei Sequencing Consortium"/>
            <person name="Wilson R.K."/>
        </authorList>
    </citation>
    <scope>NUCLEOTIDE SEQUENCE [LARGE SCALE GENOMIC DNA]</scope>
    <source>
        <strain evidence="16">PB4641</strain>
    </source>
</reference>
<dbReference type="PROSITE" id="PS51195">
    <property type="entry name" value="Q_MOTIF"/>
    <property type="match status" value="1"/>
</dbReference>
<dbReference type="InParanoid" id="E3MFF7"/>
<protein>
    <recommendedName>
        <fullName evidence="2">RNA helicase</fullName>
        <ecNumber evidence="2">3.6.4.13</ecNumber>
    </recommendedName>
</protein>
<dbReference type="PROSITE" id="PS00039">
    <property type="entry name" value="DEAD_ATP_HELICASE"/>
    <property type="match status" value="1"/>
</dbReference>
<dbReference type="STRING" id="31234.E3MFF7"/>
<dbReference type="SMART" id="SM00490">
    <property type="entry name" value="HELICc"/>
    <property type="match status" value="1"/>
</dbReference>
<name>E3MFF7_CAERE</name>
<dbReference type="FunCoup" id="E3MFF7">
    <property type="interactions" value="2856"/>
</dbReference>
<dbReference type="FunFam" id="3.40.50.300:FF:000498">
    <property type="entry name" value="Eukaryotic initiation factor 4A-III"/>
    <property type="match status" value="1"/>
</dbReference>
<evidence type="ECO:0000256" key="10">
    <source>
        <dbReference type="ARBA" id="ARBA00047984"/>
    </source>
</evidence>
<evidence type="ECO:0000313" key="16">
    <source>
        <dbReference type="EMBL" id="EFP00961.1"/>
    </source>
</evidence>
<sequence length="401" mass="45728">MAETKKKNDDMATVEFESSEEVSIVPTFDKMGLREDLLRGIYAYGFEKPSAIQQRAIPAILKARDVIAQAQSGTGKTATFSISVLQTLDTQVRETQALILSPTRELAVQIQKVVLALGDYMNVQCHACIGGTNLGEDIRKLDYGQHVVSGTPGRVFDMIRRRNLRTRAIKLLVLDEADEMLNKGFKEQLYDIYRYLPPGAQVVLLSATLPHEILEMTSKFMTDPIRILVKRDELTLEGIKQFFVAVDKEEWKFDTLIDLYDTLTITQAVLFCNTRRKVDWLTDKMKEANFTVSSMHGDMEQKDRDEVMKEFRAGTTRVLISTDVWARGLDVPQVSLVSVINYDLPNNRELYIHRIGRSGRFGRKGVAINFVKQDDVRILRDIEQYYSTQIDEMPMNIADII</sequence>
<evidence type="ECO:0000259" key="15">
    <source>
        <dbReference type="PROSITE" id="PS51195"/>
    </source>
</evidence>
<keyword evidence="17" id="KW-1185">Reference proteome</keyword>
<evidence type="ECO:0000256" key="12">
    <source>
        <dbReference type="RuleBase" id="RU000492"/>
    </source>
</evidence>
<gene>
    <name evidence="16" type="ORF">CRE_20763</name>
</gene>
<keyword evidence="5 12" id="KW-0347">Helicase</keyword>
<keyword evidence="6" id="KW-0813">Transport</keyword>
<evidence type="ECO:0000256" key="2">
    <source>
        <dbReference type="ARBA" id="ARBA00012552"/>
    </source>
</evidence>
<feature type="domain" description="Helicase C-terminal" evidence="14">
    <location>
        <begin position="238"/>
        <end position="401"/>
    </location>
</feature>
<feature type="domain" description="DEAD-box RNA helicase Q" evidence="15">
    <location>
        <begin position="26"/>
        <end position="54"/>
    </location>
</feature>
<comment type="catalytic activity">
    <reaction evidence="10">
        <text>ATP + H2O = ADP + phosphate + H(+)</text>
        <dbReference type="Rhea" id="RHEA:13065"/>
        <dbReference type="ChEBI" id="CHEBI:15377"/>
        <dbReference type="ChEBI" id="CHEBI:15378"/>
        <dbReference type="ChEBI" id="CHEBI:30616"/>
        <dbReference type="ChEBI" id="CHEBI:43474"/>
        <dbReference type="ChEBI" id="CHEBI:456216"/>
        <dbReference type="EC" id="3.6.4.13"/>
    </reaction>
</comment>
<dbReference type="OMA" id="PENYMHR"/>
<dbReference type="OrthoDB" id="10265785at2759"/>
<comment type="similarity">
    <text evidence="12">Belongs to the DEAD box helicase family.</text>
</comment>
<dbReference type="InterPro" id="IPR027417">
    <property type="entry name" value="P-loop_NTPase"/>
</dbReference>
<evidence type="ECO:0000256" key="9">
    <source>
        <dbReference type="ARBA" id="ARBA00023242"/>
    </source>
</evidence>
<dbReference type="SMART" id="SM00487">
    <property type="entry name" value="DEXDc"/>
    <property type="match status" value="1"/>
</dbReference>
<keyword evidence="6" id="KW-0509">mRNA transport</keyword>
<dbReference type="Proteomes" id="UP000008281">
    <property type="component" value="Unassembled WGS sequence"/>
</dbReference>
<dbReference type="GO" id="GO:0005524">
    <property type="term" value="F:ATP binding"/>
    <property type="evidence" value="ECO:0007669"/>
    <property type="project" value="UniProtKB-KW"/>
</dbReference>
<evidence type="ECO:0000256" key="5">
    <source>
        <dbReference type="ARBA" id="ARBA00022806"/>
    </source>
</evidence>
<evidence type="ECO:0000256" key="6">
    <source>
        <dbReference type="ARBA" id="ARBA00022816"/>
    </source>
</evidence>
<dbReference type="InterPro" id="IPR014001">
    <property type="entry name" value="Helicase_ATP-bd"/>
</dbReference>
<keyword evidence="9" id="KW-0539">Nucleus</keyword>
<dbReference type="EMBL" id="DS268441">
    <property type="protein sequence ID" value="EFP00961.1"/>
    <property type="molecule type" value="Genomic_DNA"/>
</dbReference>
<dbReference type="EC" id="3.6.4.13" evidence="2"/>
<accession>E3MFF7</accession>
<dbReference type="GO" id="GO:0043186">
    <property type="term" value="C:P granule"/>
    <property type="evidence" value="ECO:0007669"/>
    <property type="project" value="UniProtKB-ARBA"/>
</dbReference>
<dbReference type="GO" id="GO:0003723">
    <property type="term" value="F:RNA binding"/>
    <property type="evidence" value="ECO:0007669"/>
    <property type="project" value="UniProtKB-KW"/>
</dbReference>
<dbReference type="InterPro" id="IPR014014">
    <property type="entry name" value="RNA_helicase_DEAD_Q_motif"/>
</dbReference>
<feature type="domain" description="Helicase ATP-binding" evidence="13">
    <location>
        <begin position="57"/>
        <end position="227"/>
    </location>
</feature>
<proteinExistence type="inferred from homology"/>
<comment type="subcellular location">
    <subcellularLocation>
        <location evidence="1">Nucleus</location>
    </subcellularLocation>
</comment>
<keyword evidence="4 12" id="KW-0378">Hydrolase</keyword>
<dbReference type="PROSITE" id="PS51194">
    <property type="entry name" value="HELICASE_CTER"/>
    <property type="match status" value="1"/>
</dbReference>
<dbReference type="Pfam" id="PF00270">
    <property type="entry name" value="DEAD"/>
    <property type="match status" value="1"/>
</dbReference>
<dbReference type="Gene3D" id="3.40.50.300">
    <property type="entry name" value="P-loop containing nucleotide triphosphate hydrolases"/>
    <property type="match status" value="2"/>
</dbReference>